<dbReference type="NCBIfam" id="TIGR03871">
    <property type="entry name" value="ABC_peri_MoxJ_2"/>
    <property type="match status" value="1"/>
</dbReference>
<feature type="domain" description="Solute-binding protein family 3/N-terminal" evidence="2">
    <location>
        <begin position="72"/>
        <end position="300"/>
    </location>
</feature>
<evidence type="ECO:0000313" key="3">
    <source>
        <dbReference type="EMBL" id="MBK1668541.1"/>
    </source>
</evidence>
<protein>
    <recommendedName>
        <fullName evidence="2">Solute-binding protein family 3/N-terminal domain-containing protein</fullName>
    </recommendedName>
</protein>
<evidence type="ECO:0000313" key="4">
    <source>
        <dbReference type="Proteomes" id="UP001296873"/>
    </source>
</evidence>
<dbReference type="Gene3D" id="3.40.190.10">
    <property type="entry name" value="Periplasmic binding protein-like II"/>
    <property type="match status" value="2"/>
</dbReference>
<dbReference type="InterPro" id="IPR001638">
    <property type="entry name" value="Solute-binding_3/MltF_N"/>
</dbReference>
<dbReference type="Pfam" id="PF00497">
    <property type="entry name" value="SBP_bac_3"/>
    <property type="match status" value="1"/>
</dbReference>
<comment type="caution">
    <text evidence="3">The sequence shown here is derived from an EMBL/GenBank/DDBJ whole genome shotgun (WGS) entry which is preliminary data.</text>
</comment>
<dbReference type="PANTHER" id="PTHR35936:SF17">
    <property type="entry name" value="ARGININE-BINDING EXTRACELLULAR PROTEIN ARTP"/>
    <property type="match status" value="1"/>
</dbReference>
<sequence length="313" mass="34339">MSFIPEPQTLAPRRPGGRAAGRAAVRAAVRVPSAAHVVVAGLRVLATGVLAIVVLGTGQARAQSVERDERDTLRVCADANLLPYSNRQGQGYENRLARMLGDHLGIPVAYQWWPQTMGFVRNTLNKRTCDVVLSINAENEMVLNTNPYYRSVYTLVYRSDLGIEIDSLDHPIAGDLRYGVVEKTPAVSLLRAHGYTKLRPYQLTTDTRSRKPAQQAVIDVAKGVVDAAIVWGPIAGYEAAQLDTPLTVVPLVNETVGTQLSFAITMGVRRGQLAWKHQLNDFIRANRGTIRQLLAGYHIPLVDDDGRLIEVSQ</sequence>
<keyword evidence="4" id="KW-1185">Reference proteome</keyword>
<dbReference type="InterPro" id="IPR022448">
    <property type="entry name" value="Quinoprotein_dehydrogenase"/>
</dbReference>
<organism evidence="3 4">
    <name type="scientific">Rhodovibrio sodomensis</name>
    <dbReference type="NCBI Taxonomy" id="1088"/>
    <lineage>
        <taxon>Bacteria</taxon>
        <taxon>Pseudomonadati</taxon>
        <taxon>Pseudomonadota</taxon>
        <taxon>Alphaproteobacteria</taxon>
        <taxon>Rhodospirillales</taxon>
        <taxon>Rhodovibrionaceae</taxon>
        <taxon>Rhodovibrio</taxon>
    </lineage>
</organism>
<dbReference type="SMART" id="SM00062">
    <property type="entry name" value="PBPb"/>
    <property type="match status" value="1"/>
</dbReference>
<evidence type="ECO:0000256" key="1">
    <source>
        <dbReference type="ARBA" id="ARBA00022729"/>
    </source>
</evidence>
<gene>
    <name evidence="3" type="ORF">CKO28_10905</name>
</gene>
<keyword evidence="1" id="KW-0732">Signal</keyword>
<dbReference type="EMBL" id="NRRL01000025">
    <property type="protein sequence ID" value="MBK1668541.1"/>
    <property type="molecule type" value="Genomic_DNA"/>
</dbReference>
<dbReference type="Proteomes" id="UP001296873">
    <property type="component" value="Unassembled WGS sequence"/>
</dbReference>
<accession>A0ABS1DF17</accession>
<dbReference type="SUPFAM" id="SSF53850">
    <property type="entry name" value="Periplasmic binding protein-like II"/>
    <property type="match status" value="1"/>
</dbReference>
<proteinExistence type="predicted"/>
<evidence type="ECO:0000259" key="2">
    <source>
        <dbReference type="SMART" id="SM00062"/>
    </source>
</evidence>
<dbReference type="PANTHER" id="PTHR35936">
    <property type="entry name" value="MEMBRANE-BOUND LYTIC MUREIN TRANSGLYCOSYLASE F"/>
    <property type="match status" value="1"/>
</dbReference>
<name>A0ABS1DF17_9PROT</name>
<reference evidence="3 4" key="1">
    <citation type="journal article" date="2020" name="Microorganisms">
        <title>Osmotic Adaptation and Compatible Solute Biosynthesis of Phototrophic Bacteria as Revealed from Genome Analyses.</title>
        <authorList>
            <person name="Imhoff J.F."/>
            <person name="Rahn T."/>
            <person name="Kunzel S."/>
            <person name="Keller A."/>
            <person name="Neulinger S.C."/>
        </authorList>
    </citation>
    <scope>NUCLEOTIDE SEQUENCE [LARGE SCALE GENOMIC DNA]</scope>
    <source>
        <strain evidence="3 4">DSM 9895</strain>
    </source>
</reference>